<dbReference type="InterPro" id="IPR037177">
    <property type="entry name" value="DLC_sf"/>
</dbReference>
<dbReference type="EMBL" id="CAJZBQ010000005">
    <property type="protein sequence ID" value="CAG9312146.1"/>
    <property type="molecule type" value="Genomic_DNA"/>
</dbReference>
<dbReference type="GO" id="GO:0030286">
    <property type="term" value="C:dynein complex"/>
    <property type="evidence" value="ECO:0007669"/>
    <property type="project" value="InterPro"/>
</dbReference>
<accession>A0AAU9IFR9</accession>
<dbReference type="Pfam" id="PF01221">
    <property type="entry name" value="Dynein_light"/>
    <property type="match status" value="1"/>
</dbReference>
<gene>
    <name evidence="2" type="ORF">BSTOLATCC_MIC5394</name>
</gene>
<evidence type="ECO:0000313" key="2">
    <source>
        <dbReference type="EMBL" id="CAG9312146.1"/>
    </source>
</evidence>
<dbReference type="GO" id="GO:0007017">
    <property type="term" value="P:microtubule-based process"/>
    <property type="evidence" value="ECO:0007669"/>
    <property type="project" value="InterPro"/>
</dbReference>
<reference evidence="2" key="1">
    <citation type="submission" date="2021-09" db="EMBL/GenBank/DDBJ databases">
        <authorList>
            <consortium name="AG Swart"/>
            <person name="Singh M."/>
            <person name="Singh A."/>
            <person name="Seah K."/>
            <person name="Emmerich C."/>
        </authorList>
    </citation>
    <scope>NUCLEOTIDE SEQUENCE</scope>
    <source>
        <strain evidence="2">ATCC30299</strain>
    </source>
</reference>
<dbReference type="SUPFAM" id="SSF54648">
    <property type="entry name" value="DLC"/>
    <property type="match status" value="1"/>
</dbReference>
<evidence type="ECO:0000313" key="3">
    <source>
        <dbReference type="Proteomes" id="UP001162131"/>
    </source>
</evidence>
<dbReference type="Proteomes" id="UP001162131">
    <property type="component" value="Unassembled WGS sequence"/>
</dbReference>
<feature type="compositionally biased region" description="Low complexity" evidence="1">
    <location>
        <begin position="1"/>
        <end position="16"/>
    </location>
</feature>
<keyword evidence="3" id="KW-1185">Reference proteome</keyword>
<proteinExistence type="predicted"/>
<dbReference type="Gene3D" id="3.30.740.10">
    <property type="entry name" value="Protein Inhibitor Of Neuronal Nitric Oxide Synthase"/>
    <property type="match status" value="1"/>
</dbReference>
<dbReference type="SMART" id="SM01375">
    <property type="entry name" value="Dynein_light"/>
    <property type="match status" value="1"/>
</dbReference>
<evidence type="ECO:0000256" key="1">
    <source>
        <dbReference type="SAM" id="MobiDB-lite"/>
    </source>
</evidence>
<comment type="caution">
    <text evidence="2">The sequence shown here is derived from an EMBL/GenBank/DDBJ whole genome shotgun (WGS) entry which is preliminary data.</text>
</comment>
<name>A0AAU9IFR9_9CILI</name>
<sequence>MSSLRSSSQYASSSSSKPGIGVAKDEPLKPPVIDYIDMPKALYESAKEVCESAVRQLKKGEKKHFYKCAKQIKKILEERNRGSYHVIIGKDFGSFFSYEAGNCVQLWVNDICFLIFKHG</sequence>
<dbReference type="AlphaFoldDB" id="A0AAU9IFR9"/>
<evidence type="ECO:0008006" key="4">
    <source>
        <dbReference type="Google" id="ProtNLM"/>
    </source>
</evidence>
<protein>
    <recommendedName>
        <fullName evidence="4">Dynein light chain</fullName>
    </recommendedName>
</protein>
<dbReference type="InterPro" id="IPR001372">
    <property type="entry name" value="Dynein_light_chain_typ-1/2"/>
</dbReference>
<organism evidence="2 3">
    <name type="scientific">Blepharisma stoltei</name>
    <dbReference type="NCBI Taxonomy" id="1481888"/>
    <lineage>
        <taxon>Eukaryota</taxon>
        <taxon>Sar</taxon>
        <taxon>Alveolata</taxon>
        <taxon>Ciliophora</taxon>
        <taxon>Postciliodesmatophora</taxon>
        <taxon>Heterotrichea</taxon>
        <taxon>Heterotrichida</taxon>
        <taxon>Blepharismidae</taxon>
        <taxon>Blepharisma</taxon>
    </lineage>
</organism>
<feature type="region of interest" description="Disordered" evidence="1">
    <location>
        <begin position="1"/>
        <end position="29"/>
    </location>
</feature>
<dbReference type="CDD" id="cd21450">
    <property type="entry name" value="DLC-like_DYNLL1-like"/>
    <property type="match status" value="1"/>
</dbReference>